<name>A0ABV7GVC8_9RHOB</name>
<evidence type="ECO:0000256" key="4">
    <source>
        <dbReference type="ARBA" id="ARBA00022692"/>
    </source>
</evidence>
<feature type="transmembrane region" description="Helical" evidence="7">
    <location>
        <begin position="183"/>
        <end position="208"/>
    </location>
</feature>
<evidence type="ECO:0000259" key="8">
    <source>
        <dbReference type="PROSITE" id="PS50928"/>
    </source>
</evidence>
<feature type="transmembrane region" description="Helical" evidence="7">
    <location>
        <begin position="293"/>
        <end position="313"/>
    </location>
</feature>
<dbReference type="PANTHER" id="PTHR30193">
    <property type="entry name" value="ABC TRANSPORTER PERMEASE PROTEIN"/>
    <property type="match status" value="1"/>
</dbReference>
<evidence type="ECO:0000256" key="2">
    <source>
        <dbReference type="ARBA" id="ARBA00022448"/>
    </source>
</evidence>
<evidence type="ECO:0000256" key="1">
    <source>
        <dbReference type="ARBA" id="ARBA00004651"/>
    </source>
</evidence>
<feature type="transmembrane region" description="Helical" evidence="7">
    <location>
        <begin position="100"/>
        <end position="122"/>
    </location>
</feature>
<evidence type="ECO:0000313" key="10">
    <source>
        <dbReference type="Proteomes" id="UP001595632"/>
    </source>
</evidence>
<dbReference type="PANTHER" id="PTHR30193:SF42">
    <property type="entry name" value="ABC TRANSPORTER PERMEASE PROTEIN"/>
    <property type="match status" value="1"/>
</dbReference>
<dbReference type="Gene3D" id="1.10.3720.10">
    <property type="entry name" value="MetI-like"/>
    <property type="match status" value="1"/>
</dbReference>
<accession>A0ABV7GVC8</accession>
<feature type="transmembrane region" description="Helical" evidence="7">
    <location>
        <begin position="20"/>
        <end position="43"/>
    </location>
</feature>
<keyword evidence="4 7" id="KW-0812">Transmembrane</keyword>
<dbReference type="Pfam" id="PF00528">
    <property type="entry name" value="BPD_transp_1"/>
    <property type="match status" value="1"/>
</dbReference>
<organism evidence="9 10">
    <name type="scientific">Psychromarinibacter halotolerans</name>
    <dbReference type="NCBI Taxonomy" id="1775175"/>
    <lineage>
        <taxon>Bacteria</taxon>
        <taxon>Pseudomonadati</taxon>
        <taxon>Pseudomonadota</taxon>
        <taxon>Alphaproteobacteria</taxon>
        <taxon>Rhodobacterales</taxon>
        <taxon>Paracoccaceae</taxon>
        <taxon>Psychromarinibacter</taxon>
    </lineage>
</organism>
<proteinExistence type="inferred from homology"/>
<keyword evidence="3" id="KW-1003">Cell membrane</keyword>
<dbReference type="PROSITE" id="PS50928">
    <property type="entry name" value="ABC_TM1"/>
    <property type="match status" value="1"/>
</dbReference>
<dbReference type="InterPro" id="IPR035906">
    <property type="entry name" value="MetI-like_sf"/>
</dbReference>
<evidence type="ECO:0000313" key="9">
    <source>
        <dbReference type="EMBL" id="MFC3145485.1"/>
    </source>
</evidence>
<evidence type="ECO:0000256" key="5">
    <source>
        <dbReference type="ARBA" id="ARBA00022989"/>
    </source>
</evidence>
<feature type="domain" description="ABC transmembrane type-1" evidence="8">
    <location>
        <begin position="97"/>
        <end position="312"/>
    </location>
</feature>
<dbReference type="Proteomes" id="UP001595632">
    <property type="component" value="Unassembled WGS sequence"/>
</dbReference>
<comment type="caution">
    <text evidence="9">The sequence shown here is derived from an EMBL/GenBank/DDBJ whole genome shotgun (WGS) entry which is preliminary data.</text>
</comment>
<keyword evidence="6 7" id="KW-0472">Membrane</keyword>
<dbReference type="CDD" id="cd06261">
    <property type="entry name" value="TM_PBP2"/>
    <property type="match status" value="1"/>
</dbReference>
<reference evidence="10" key="1">
    <citation type="journal article" date="2019" name="Int. J. Syst. Evol. Microbiol.">
        <title>The Global Catalogue of Microorganisms (GCM) 10K type strain sequencing project: providing services to taxonomists for standard genome sequencing and annotation.</title>
        <authorList>
            <consortium name="The Broad Institute Genomics Platform"/>
            <consortium name="The Broad Institute Genome Sequencing Center for Infectious Disease"/>
            <person name="Wu L."/>
            <person name="Ma J."/>
        </authorList>
    </citation>
    <scope>NUCLEOTIDE SEQUENCE [LARGE SCALE GENOMIC DNA]</scope>
    <source>
        <strain evidence="10">KCTC 52366</strain>
    </source>
</reference>
<evidence type="ECO:0000256" key="3">
    <source>
        <dbReference type="ARBA" id="ARBA00022475"/>
    </source>
</evidence>
<dbReference type="EMBL" id="JBHRTB010000010">
    <property type="protein sequence ID" value="MFC3145485.1"/>
    <property type="molecule type" value="Genomic_DNA"/>
</dbReference>
<evidence type="ECO:0000256" key="6">
    <source>
        <dbReference type="ARBA" id="ARBA00023136"/>
    </source>
</evidence>
<dbReference type="InterPro" id="IPR051393">
    <property type="entry name" value="ABC_transporter_permease"/>
</dbReference>
<evidence type="ECO:0000256" key="7">
    <source>
        <dbReference type="RuleBase" id="RU363032"/>
    </source>
</evidence>
<dbReference type="SUPFAM" id="SSF161098">
    <property type="entry name" value="MetI-like"/>
    <property type="match status" value="1"/>
</dbReference>
<dbReference type="InterPro" id="IPR000515">
    <property type="entry name" value="MetI-like"/>
</dbReference>
<comment type="similarity">
    <text evidence="7">Belongs to the binding-protein-dependent transport system permease family.</text>
</comment>
<feature type="transmembrane region" description="Helical" evidence="7">
    <location>
        <begin position="229"/>
        <end position="254"/>
    </location>
</feature>
<gene>
    <name evidence="9" type="ORF">ACFOGP_22380</name>
</gene>
<comment type="subcellular location">
    <subcellularLocation>
        <location evidence="1 7">Cell membrane</location>
        <topology evidence="1 7">Multi-pass membrane protein</topology>
    </subcellularLocation>
</comment>
<protein>
    <submittedName>
        <fullName evidence="9">Carbohydrate ABC transporter permease</fullName>
    </submittedName>
</protein>
<dbReference type="RefSeq" id="WP_275632442.1">
    <property type="nucleotide sequence ID" value="NZ_JARGYD010000003.1"/>
</dbReference>
<keyword evidence="5 7" id="KW-1133">Transmembrane helix</keyword>
<keyword evidence="10" id="KW-1185">Reference proteome</keyword>
<sequence length="321" mass="35862">MDTTGRPNPLFRNLSAKIAAIPMIVTALVVFVGGTVWTVIYSFTSSKLLPRKLFEWTDLFNIGDWSLSVPTGIVWKSFVGLQQYERLWGTNRWIVSIENLLIYGLCSLVLSFVIGFILAALLDQKIRFENTFRTIILYPFALSFIVTGLVWQWLLNPDFGIQSVIRGMGWVGFTFDPLYNASIVIYGVLIAGLWQGTGLIMVLMLAGLRGIDQEIWKAARVDGIPAWKTYLFIVIPMMRPVFITTLVIIASGIVRIYDLIVAQTSGGPGISSEVPAKYVYDYMFQGQNLGQGFAASTMMLLAVAIVIIPWAYLEFGSRKRG</sequence>
<keyword evidence="2 7" id="KW-0813">Transport</keyword>
<feature type="transmembrane region" description="Helical" evidence="7">
    <location>
        <begin position="134"/>
        <end position="154"/>
    </location>
</feature>